<feature type="signal peptide" evidence="2">
    <location>
        <begin position="1"/>
        <end position="18"/>
    </location>
</feature>
<accession>A0A8T0NS50</accession>
<reference evidence="3" key="1">
    <citation type="submission" date="2020-05" db="EMBL/GenBank/DDBJ databases">
        <title>WGS assembly of Panicum virgatum.</title>
        <authorList>
            <person name="Lovell J.T."/>
            <person name="Jenkins J."/>
            <person name="Shu S."/>
            <person name="Juenger T.E."/>
            <person name="Schmutz J."/>
        </authorList>
    </citation>
    <scope>NUCLEOTIDE SEQUENCE</scope>
    <source>
        <strain evidence="3">AP13</strain>
    </source>
</reference>
<dbReference type="Proteomes" id="UP000823388">
    <property type="component" value="Chromosome 9K"/>
</dbReference>
<keyword evidence="4" id="KW-1185">Reference proteome</keyword>
<evidence type="ECO:0000256" key="2">
    <source>
        <dbReference type="SAM" id="SignalP"/>
    </source>
</evidence>
<protein>
    <submittedName>
        <fullName evidence="3">Uncharacterized protein</fullName>
    </submittedName>
</protein>
<feature type="region of interest" description="Disordered" evidence="1">
    <location>
        <begin position="171"/>
        <end position="205"/>
    </location>
</feature>
<sequence length="205" mass="22169">MGLHSVRWAFSFHRLAAAACCFRKSEKAGAKSYSQIPATRPLAETAAYTSPITIDCFGCLLPRAPDGDSTPPPAPRFLRRSCTSAPSRPIAETAAYTAPCCPSSSVRIRLCHHHRFGCLLPHAPAGNSTTQDDAAGAPVAYILGGPNYHPSPALQPARRRQCYGSRRSIPFRRRNCGRSPQAPPRTHIPADPSPDARPRVPHAAW</sequence>
<keyword evidence="2" id="KW-0732">Signal</keyword>
<evidence type="ECO:0000313" key="4">
    <source>
        <dbReference type="Proteomes" id="UP000823388"/>
    </source>
</evidence>
<evidence type="ECO:0000256" key="1">
    <source>
        <dbReference type="SAM" id="MobiDB-lite"/>
    </source>
</evidence>
<dbReference type="EMBL" id="CM029053">
    <property type="protein sequence ID" value="KAG2549564.1"/>
    <property type="molecule type" value="Genomic_DNA"/>
</dbReference>
<comment type="caution">
    <text evidence="3">The sequence shown here is derived from an EMBL/GenBank/DDBJ whole genome shotgun (WGS) entry which is preliminary data.</text>
</comment>
<gene>
    <name evidence="3" type="ORF">PVAP13_9KG256100</name>
</gene>
<organism evidence="3 4">
    <name type="scientific">Panicum virgatum</name>
    <name type="common">Blackwell switchgrass</name>
    <dbReference type="NCBI Taxonomy" id="38727"/>
    <lineage>
        <taxon>Eukaryota</taxon>
        <taxon>Viridiplantae</taxon>
        <taxon>Streptophyta</taxon>
        <taxon>Embryophyta</taxon>
        <taxon>Tracheophyta</taxon>
        <taxon>Spermatophyta</taxon>
        <taxon>Magnoliopsida</taxon>
        <taxon>Liliopsida</taxon>
        <taxon>Poales</taxon>
        <taxon>Poaceae</taxon>
        <taxon>PACMAD clade</taxon>
        <taxon>Panicoideae</taxon>
        <taxon>Panicodae</taxon>
        <taxon>Paniceae</taxon>
        <taxon>Panicinae</taxon>
        <taxon>Panicum</taxon>
        <taxon>Panicum sect. Hiantes</taxon>
    </lineage>
</organism>
<name>A0A8T0NS50_PANVG</name>
<evidence type="ECO:0000313" key="3">
    <source>
        <dbReference type="EMBL" id="KAG2549564.1"/>
    </source>
</evidence>
<feature type="chain" id="PRO_5035891667" evidence="2">
    <location>
        <begin position="19"/>
        <end position="205"/>
    </location>
</feature>
<dbReference type="AlphaFoldDB" id="A0A8T0NS50"/>
<proteinExistence type="predicted"/>